<dbReference type="InParanoid" id="B9SC82"/>
<feature type="region of interest" description="Disordered" evidence="1">
    <location>
        <begin position="1"/>
        <end position="109"/>
    </location>
</feature>
<feature type="compositionally biased region" description="Low complexity" evidence="1">
    <location>
        <begin position="14"/>
        <end position="25"/>
    </location>
</feature>
<dbReference type="PANTHER" id="PTHR31852">
    <property type="entry name" value="LATE EMBRYOGENESIS ABUNDANT (LEA) HYDROXYPROLINE-RICH GLYCOPROTEIN FAMILY"/>
    <property type="match status" value="1"/>
</dbReference>
<dbReference type="OMA" id="QQWKEFD"/>
<keyword evidence="2" id="KW-1133">Transmembrane helix</keyword>
<dbReference type="InterPro" id="IPR055301">
    <property type="entry name" value="Lea14-like_2"/>
</dbReference>
<organism evidence="3 4">
    <name type="scientific">Ricinus communis</name>
    <name type="common">Castor bean</name>
    <dbReference type="NCBI Taxonomy" id="3988"/>
    <lineage>
        <taxon>Eukaryota</taxon>
        <taxon>Viridiplantae</taxon>
        <taxon>Streptophyta</taxon>
        <taxon>Embryophyta</taxon>
        <taxon>Tracheophyta</taxon>
        <taxon>Spermatophyta</taxon>
        <taxon>Magnoliopsida</taxon>
        <taxon>eudicotyledons</taxon>
        <taxon>Gunneridae</taxon>
        <taxon>Pentapetalae</taxon>
        <taxon>rosids</taxon>
        <taxon>fabids</taxon>
        <taxon>Malpighiales</taxon>
        <taxon>Euphorbiaceae</taxon>
        <taxon>Acalyphoideae</taxon>
        <taxon>Acalypheae</taxon>
        <taxon>Ricinus</taxon>
    </lineage>
</organism>
<keyword evidence="4" id="KW-1185">Reference proteome</keyword>
<feature type="transmembrane region" description="Helical" evidence="2">
    <location>
        <begin position="136"/>
        <end position="157"/>
    </location>
</feature>
<evidence type="ECO:0000256" key="1">
    <source>
        <dbReference type="SAM" id="MobiDB-lite"/>
    </source>
</evidence>
<dbReference type="Proteomes" id="UP000008311">
    <property type="component" value="Unassembled WGS sequence"/>
</dbReference>
<keyword evidence="2" id="KW-0812">Transmembrane</keyword>
<accession>B9SC82</accession>
<sequence>MSSTHLSKTDSEVSSLTPSSPARSSSPPPRRPVYYVQSPSRDSHDGEKTTNSFHSTPVLSPMGSPPHSHSNSSLGPHSRESSSTRFSGSLKPQHHHRKTDGSNRKGARKPWKEFDAIEEECLLDGDVPPHVLTRRYYFLAFVGGFIVLFTMFSLILWGASRPQKPIITVKSIAFDQFVVQAGADFSGVATEMVSMNCTVKLTFRNTATFFGVHVTATPVHLSYSQLTVATGTVQKFYQSRKSQRSLTVMVKGNSTPLYGGGSSLGSLNGAPTQPVPLALNFTVRSRAYVLGKLVKPKFYKRVECWVVMDSHKMNVPISLKNKCTYQ</sequence>
<dbReference type="STRING" id="3988.B9SC82"/>
<dbReference type="OrthoDB" id="903824at2759"/>
<gene>
    <name evidence="3" type="ORF">RCOM_1409270</name>
</gene>
<name>B9SC82_RICCO</name>
<evidence type="ECO:0000313" key="4">
    <source>
        <dbReference type="Proteomes" id="UP000008311"/>
    </source>
</evidence>
<reference evidence="4" key="1">
    <citation type="journal article" date="2010" name="Nat. Biotechnol.">
        <title>Draft genome sequence of the oilseed species Ricinus communis.</title>
        <authorList>
            <person name="Chan A.P."/>
            <person name="Crabtree J."/>
            <person name="Zhao Q."/>
            <person name="Lorenzi H."/>
            <person name="Orvis J."/>
            <person name="Puiu D."/>
            <person name="Melake-Berhan A."/>
            <person name="Jones K.M."/>
            <person name="Redman J."/>
            <person name="Chen G."/>
            <person name="Cahoon E.B."/>
            <person name="Gedil M."/>
            <person name="Stanke M."/>
            <person name="Haas B.J."/>
            <person name="Wortman J.R."/>
            <person name="Fraser-Liggett C.M."/>
            <person name="Ravel J."/>
            <person name="Rabinowicz P.D."/>
        </authorList>
    </citation>
    <scope>NUCLEOTIDE SEQUENCE [LARGE SCALE GENOMIC DNA]</scope>
    <source>
        <strain evidence="4">cv. Hale</strain>
    </source>
</reference>
<keyword evidence="2" id="KW-0472">Membrane</keyword>
<feature type="compositionally biased region" description="Polar residues" evidence="1">
    <location>
        <begin position="49"/>
        <end position="58"/>
    </location>
</feature>
<proteinExistence type="predicted"/>
<protein>
    <submittedName>
        <fullName evidence="3">Uncharacterized protein</fullName>
    </submittedName>
</protein>
<dbReference type="KEGG" id="rcu:8270745"/>
<dbReference type="AlphaFoldDB" id="B9SC82"/>
<evidence type="ECO:0000256" key="2">
    <source>
        <dbReference type="SAM" id="Phobius"/>
    </source>
</evidence>
<dbReference type="eggNOG" id="ENOG502QTIT">
    <property type="taxonomic scope" value="Eukaryota"/>
</dbReference>
<evidence type="ECO:0000313" key="3">
    <source>
        <dbReference type="EMBL" id="EEF38796.1"/>
    </source>
</evidence>
<dbReference type="EMBL" id="EQ973919">
    <property type="protein sequence ID" value="EEF38796.1"/>
    <property type="molecule type" value="Genomic_DNA"/>
</dbReference>